<evidence type="ECO:0000313" key="1">
    <source>
        <dbReference type="EMBL" id="VFS64138.1"/>
    </source>
</evidence>
<dbReference type="EMBL" id="CAADJE010000022">
    <property type="protein sequence ID" value="VFS64138.1"/>
    <property type="molecule type" value="Genomic_DNA"/>
</dbReference>
<proteinExistence type="predicted"/>
<protein>
    <submittedName>
        <fullName evidence="1">Uncharacterized protein</fullName>
    </submittedName>
</protein>
<dbReference type="Proteomes" id="UP000345637">
    <property type="component" value="Unassembled WGS sequence"/>
</dbReference>
<organism evidence="1 2">
    <name type="scientific">Raoultella planticola</name>
    <name type="common">Klebsiella planticola</name>
    <dbReference type="NCBI Taxonomy" id="575"/>
    <lineage>
        <taxon>Bacteria</taxon>
        <taxon>Pseudomonadati</taxon>
        <taxon>Pseudomonadota</taxon>
        <taxon>Gammaproteobacteria</taxon>
        <taxon>Enterobacterales</taxon>
        <taxon>Enterobacteriaceae</taxon>
        <taxon>Klebsiella/Raoultella group</taxon>
        <taxon>Raoultella</taxon>
    </lineage>
</organism>
<sequence length="135" mass="15144">MQLFRDLLNPLSHAFVGQLRLAVFIDSQTDEVIVIRQAFRSFKMIARSRPVANDGGAARFNDVADGAQRVTEVFRVVFLIAAAKQRNQFTVKVDLFQRREKVIPVALSFTVVPGRNAEQQDVVGFQIFFAALAMS</sequence>
<dbReference type="AlphaFoldDB" id="A0A485AXX0"/>
<reference evidence="1 2" key="1">
    <citation type="submission" date="2019-03" db="EMBL/GenBank/DDBJ databases">
        <authorList>
            <consortium name="Pathogen Informatics"/>
        </authorList>
    </citation>
    <scope>NUCLEOTIDE SEQUENCE [LARGE SCALE GENOMIC DNA]</scope>
    <source>
        <strain evidence="1 2">NCTC12998</strain>
    </source>
</reference>
<gene>
    <name evidence="1" type="ORF">NCTC12998_02456</name>
</gene>
<name>A0A485AXX0_RAOPL</name>
<evidence type="ECO:0000313" key="2">
    <source>
        <dbReference type="Proteomes" id="UP000345637"/>
    </source>
</evidence>
<accession>A0A485AXX0</accession>